<dbReference type="Proteomes" id="UP000006514">
    <property type="component" value="Unassembled WGS sequence"/>
</dbReference>
<accession>J0CTT2</accession>
<protein>
    <recommendedName>
        <fullName evidence="1">VPS8-like TPR-like repeats domain-containing protein</fullName>
    </recommendedName>
</protein>
<evidence type="ECO:0000313" key="2">
    <source>
        <dbReference type="EMBL" id="EJD33741.1"/>
    </source>
</evidence>
<dbReference type="InParanoid" id="J0CTT2"/>
<dbReference type="Pfam" id="PF25066">
    <property type="entry name" value="TPR_VPS8_2"/>
    <property type="match status" value="1"/>
</dbReference>
<organism evidence="2 3">
    <name type="scientific">Auricularia subglabra (strain TFB-10046 / SS5)</name>
    <name type="common">White-rot fungus</name>
    <name type="synonym">Auricularia delicata (strain TFB10046)</name>
    <dbReference type="NCBI Taxonomy" id="717982"/>
    <lineage>
        <taxon>Eukaryota</taxon>
        <taxon>Fungi</taxon>
        <taxon>Dikarya</taxon>
        <taxon>Basidiomycota</taxon>
        <taxon>Agaricomycotina</taxon>
        <taxon>Agaricomycetes</taxon>
        <taxon>Auriculariales</taxon>
        <taxon>Auriculariaceae</taxon>
        <taxon>Auricularia</taxon>
    </lineage>
</organism>
<evidence type="ECO:0000259" key="1">
    <source>
        <dbReference type="Pfam" id="PF25066"/>
    </source>
</evidence>
<evidence type="ECO:0000313" key="3">
    <source>
        <dbReference type="Proteomes" id="UP000006514"/>
    </source>
</evidence>
<dbReference type="EMBL" id="JH688101">
    <property type="protein sequence ID" value="EJD33741.1"/>
    <property type="molecule type" value="Genomic_DNA"/>
</dbReference>
<keyword evidence="3" id="KW-1185">Reference proteome</keyword>
<gene>
    <name evidence="2" type="ORF">AURDEDRAFT_177183</name>
</gene>
<reference evidence="3" key="1">
    <citation type="journal article" date="2012" name="Science">
        <title>The Paleozoic origin of enzymatic lignin decomposition reconstructed from 31 fungal genomes.</title>
        <authorList>
            <person name="Floudas D."/>
            <person name="Binder M."/>
            <person name="Riley R."/>
            <person name="Barry K."/>
            <person name="Blanchette R.A."/>
            <person name="Henrissat B."/>
            <person name="Martinez A.T."/>
            <person name="Otillar R."/>
            <person name="Spatafora J.W."/>
            <person name="Yadav J.S."/>
            <person name="Aerts A."/>
            <person name="Benoit I."/>
            <person name="Boyd A."/>
            <person name="Carlson A."/>
            <person name="Copeland A."/>
            <person name="Coutinho P.M."/>
            <person name="de Vries R.P."/>
            <person name="Ferreira P."/>
            <person name="Findley K."/>
            <person name="Foster B."/>
            <person name="Gaskell J."/>
            <person name="Glotzer D."/>
            <person name="Gorecki P."/>
            <person name="Heitman J."/>
            <person name="Hesse C."/>
            <person name="Hori C."/>
            <person name="Igarashi K."/>
            <person name="Jurgens J.A."/>
            <person name="Kallen N."/>
            <person name="Kersten P."/>
            <person name="Kohler A."/>
            <person name="Kuees U."/>
            <person name="Kumar T.K.A."/>
            <person name="Kuo A."/>
            <person name="LaButti K."/>
            <person name="Larrondo L.F."/>
            <person name="Lindquist E."/>
            <person name="Ling A."/>
            <person name="Lombard V."/>
            <person name="Lucas S."/>
            <person name="Lundell T."/>
            <person name="Martin R."/>
            <person name="McLaughlin D.J."/>
            <person name="Morgenstern I."/>
            <person name="Morin E."/>
            <person name="Murat C."/>
            <person name="Nagy L.G."/>
            <person name="Nolan M."/>
            <person name="Ohm R.A."/>
            <person name="Patyshakuliyeva A."/>
            <person name="Rokas A."/>
            <person name="Ruiz-Duenas F.J."/>
            <person name="Sabat G."/>
            <person name="Salamov A."/>
            <person name="Samejima M."/>
            <person name="Schmutz J."/>
            <person name="Slot J.C."/>
            <person name="St John F."/>
            <person name="Stenlid J."/>
            <person name="Sun H."/>
            <person name="Sun S."/>
            <person name="Syed K."/>
            <person name="Tsang A."/>
            <person name="Wiebenga A."/>
            <person name="Young D."/>
            <person name="Pisabarro A."/>
            <person name="Eastwood D.C."/>
            <person name="Martin F."/>
            <person name="Cullen D."/>
            <person name="Grigoriev I.V."/>
            <person name="Hibbett D.S."/>
        </authorList>
    </citation>
    <scope>NUCLEOTIDE SEQUENCE [LARGE SCALE GENOMIC DNA]</scope>
    <source>
        <strain evidence="3">TFB10046</strain>
    </source>
</reference>
<dbReference type="AlphaFoldDB" id="J0CTT2"/>
<name>J0CTT2_AURST</name>
<sequence length="136" mass="15586">MHQVLERNKYHTGIEAPWSNTRVESHASFLLPEQRDFKANDLDVEDNEKKVLTLNADVWLHVLRSQLDTVRIVSSSPSLIADPADDMNDQDHPVPTFMRILVQYTFSDLLSHSRSKVSLSRLFKRLVARSASKTIT</sequence>
<dbReference type="KEGG" id="adl:AURDEDRAFT_177183"/>
<proteinExistence type="predicted"/>
<dbReference type="InterPro" id="IPR059070">
    <property type="entry name" value="TPR_VPS8_2"/>
</dbReference>
<feature type="domain" description="VPS8-like TPR-like repeats" evidence="1">
    <location>
        <begin position="44"/>
        <end position="132"/>
    </location>
</feature>